<dbReference type="Pfam" id="PF00583">
    <property type="entry name" value="Acetyltransf_1"/>
    <property type="match status" value="1"/>
</dbReference>
<evidence type="ECO:0000256" key="5">
    <source>
        <dbReference type="ARBA" id="ARBA00049880"/>
    </source>
</evidence>
<accession>A0A7S7NUC1</accession>
<protein>
    <submittedName>
        <fullName evidence="7">GNAT family N-acetyltransferase</fullName>
    </submittedName>
</protein>
<keyword evidence="8" id="KW-1185">Reference proteome</keyword>
<dbReference type="EMBL" id="CP063849">
    <property type="protein sequence ID" value="QOY89937.1"/>
    <property type="molecule type" value="Genomic_DNA"/>
</dbReference>
<comment type="catalytic activity">
    <reaction evidence="5">
        <text>glycyl-tRNA(Gly) + acetyl-CoA = N-acetylglycyl-tRNA(Gly) + CoA + H(+)</text>
        <dbReference type="Rhea" id="RHEA:81867"/>
        <dbReference type="Rhea" id="RHEA-COMP:9683"/>
        <dbReference type="Rhea" id="RHEA-COMP:19766"/>
        <dbReference type="ChEBI" id="CHEBI:15378"/>
        <dbReference type="ChEBI" id="CHEBI:57287"/>
        <dbReference type="ChEBI" id="CHEBI:57288"/>
        <dbReference type="ChEBI" id="CHEBI:78522"/>
        <dbReference type="ChEBI" id="CHEBI:232036"/>
    </reaction>
</comment>
<keyword evidence="2" id="KW-1277">Toxin-antitoxin system</keyword>
<feature type="domain" description="N-acetyltransferase" evidence="6">
    <location>
        <begin position="37"/>
        <end position="147"/>
    </location>
</feature>
<gene>
    <name evidence="7" type="ORF">IRI77_08270</name>
</gene>
<dbReference type="InterPro" id="IPR000182">
    <property type="entry name" value="GNAT_dom"/>
</dbReference>
<evidence type="ECO:0000256" key="1">
    <source>
        <dbReference type="ARBA" id="ARBA00022491"/>
    </source>
</evidence>
<dbReference type="GO" id="GO:0016747">
    <property type="term" value="F:acyltransferase activity, transferring groups other than amino-acyl groups"/>
    <property type="evidence" value="ECO:0007669"/>
    <property type="project" value="InterPro"/>
</dbReference>
<name>A0A7S7NUC1_PALFE</name>
<dbReference type="InterPro" id="IPR016181">
    <property type="entry name" value="Acyl_CoA_acyltransferase"/>
</dbReference>
<dbReference type="RefSeq" id="WP_194451600.1">
    <property type="nucleotide sequence ID" value="NZ_CP063849.1"/>
</dbReference>
<dbReference type="SUPFAM" id="SSF55729">
    <property type="entry name" value="Acyl-CoA N-acyltransferases (Nat)"/>
    <property type="match status" value="1"/>
</dbReference>
<dbReference type="PANTHER" id="PTHR36449:SF1">
    <property type="entry name" value="ACETYLTRANSFERASE"/>
    <property type="match status" value="1"/>
</dbReference>
<evidence type="ECO:0000256" key="4">
    <source>
        <dbReference type="ARBA" id="ARBA00023315"/>
    </source>
</evidence>
<evidence type="ECO:0000259" key="6">
    <source>
        <dbReference type="Pfam" id="PF00583"/>
    </source>
</evidence>
<evidence type="ECO:0000313" key="7">
    <source>
        <dbReference type="EMBL" id="QOY89937.1"/>
    </source>
</evidence>
<dbReference type="Proteomes" id="UP000593892">
    <property type="component" value="Chromosome"/>
</dbReference>
<dbReference type="PANTHER" id="PTHR36449">
    <property type="entry name" value="ACETYLTRANSFERASE-RELATED"/>
    <property type="match status" value="1"/>
</dbReference>
<evidence type="ECO:0000256" key="2">
    <source>
        <dbReference type="ARBA" id="ARBA00022649"/>
    </source>
</evidence>
<reference evidence="7 8" key="1">
    <citation type="submission" date="2020-10" db="EMBL/GenBank/DDBJ databases">
        <title>Complete genome sequence of Paludibaculum fermentans P105T, a facultatively anaerobic acidobacterium capable of dissimilatory Fe(III) reduction.</title>
        <authorList>
            <person name="Dedysh S.N."/>
            <person name="Beletsky A.V."/>
            <person name="Kulichevskaya I.S."/>
            <person name="Mardanov A.V."/>
            <person name="Ravin N.V."/>
        </authorList>
    </citation>
    <scope>NUCLEOTIDE SEQUENCE [LARGE SCALE GENOMIC DNA]</scope>
    <source>
        <strain evidence="7 8">P105</strain>
    </source>
</reference>
<keyword evidence="3 7" id="KW-0808">Transferase</keyword>
<evidence type="ECO:0000313" key="8">
    <source>
        <dbReference type="Proteomes" id="UP000593892"/>
    </source>
</evidence>
<dbReference type="Gene3D" id="3.40.630.30">
    <property type="match status" value="1"/>
</dbReference>
<proteinExistence type="predicted"/>
<dbReference type="KEGG" id="pfer:IRI77_08270"/>
<evidence type="ECO:0000256" key="3">
    <source>
        <dbReference type="ARBA" id="ARBA00022679"/>
    </source>
</evidence>
<organism evidence="7 8">
    <name type="scientific">Paludibaculum fermentans</name>
    <dbReference type="NCBI Taxonomy" id="1473598"/>
    <lineage>
        <taxon>Bacteria</taxon>
        <taxon>Pseudomonadati</taxon>
        <taxon>Acidobacteriota</taxon>
        <taxon>Terriglobia</taxon>
        <taxon>Bryobacterales</taxon>
        <taxon>Bryobacteraceae</taxon>
        <taxon>Paludibaculum</taxon>
    </lineage>
</organism>
<keyword evidence="4" id="KW-0012">Acyltransferase</keyword>
<sequence>MTVPSWHEEPIGKRHDRDSFQCGEPALDEFLQRYARKSHELSGAKTFLAIDDRDNKTILGFYSVSPASVRYAQTPEVVRRGLARYDVPCFRLGRLAVDRRFQNIGLGGQLLLAAGRRCVLAAAEVGGVALLIDAKNEGVAAWYARYGAVPMAEAPLVLLLPLATIKAALIGAGRLE</sequence>
<keyword evidence="1" id="KW-0678">Repressor</keyword>
<dbReference type="AlphaFoldDB" id="A0A7S7NUC1"/>